<comment type="subcellular location">
    <subcellularLocation>
        <location evidence="1">Cell projection</location>
    </subcellularLocation>
</comment>
<dbReference type="Pfam" id="PF00595">
    <property type="entry name" value="PDZ"/>
    <property type="match status" value="1"/>
</dbReference>
<sequence>TAKQNQPLSLPRDVDKSCRILKSALSRRSSTGRERLDPYVQVCEARRWTCHGLGLLKCSRSWSTCHHGIHMNYVRKVTLKRSRSHEGLGFSIRGGSEHGVGIYVSLVEPGSSAQREGLRIGDQIVAANDMMFDNVTHVEAVKSTKRKSPCEIDKNKSIKVKEHQQQKEEKKPSAQSHWNFLGTPLHLQEKTLHLTIQTLNS</sequence>
<dbReference type="SUPFAM" id="SSF50156">
    <property type="entry name" value="PDZ domain-like"/>
    <property type="match status" value="1"/>
</dbReference>
<dbReference type="Proteomes" id="UP000265200">
    <property type="component" value="Chromosome 9"/>
</dbReference>
<dbReference type="PANTHER" id="PTHR23116:SF37">
    <property type="entry name" value="WHIRLIN"/>
    <property type="match status" value="1"/>
</dbReference>
<dbReference type="PROSITE" id="PS50106">
    <property type="entry name" value="PDZ"/>
    <property type="match status" value="1"/>
</dbReference>
<reference key="1">
    <citation type="journal article" date="2007" name="Nature">
        <title>The medaka draft genome and insights into vertebrate genome evolution.</title>
        <authorList>
            <person name="Kasahara M."/>
            <person name="Naruse K."/>
            <person name="Sasaki S."/>
            <person name="Nakatani Y."/>
            <person name="Qu W."/>
            <person name="Ahsan B."/>
            <person name="Yamada T."/>
            <person name="Nagayasu Y."/>
            <person name="Doi K."/>
            <person name="Kasai Y."/>
            <person name="Jindo T."/>
            <person name="Kobayashi D."/>
            <person name="Shimada A."/>
            <person name="Toyoda A."/>
            <person name="Kuroki Y."/>
            <person name="Fujiyama A."/>
            <person name="Sasaki T."/>
            <person name="Shimizu A."/>
            <person name="Asakawa S."/>
            <person name="Shimizu N."/>
            <person name="Hashimoto S."/>
            <person name="Yang J."/>
            <person name="Lee Y."/>
            <person name="Matsushima K."/>
            <person name="Sugano S."/>
            <person name="Sakaizumi M."/>
            <person name="Narita T."/>
            <person name="Ohishi K."/>
            <person name="Haga S."/>
            <person name="Ohta F."/>
            <person name="Nomoto H."/>
            <person name="Nogata K."/>
            <person name="Morishita T."/>
            <person name="Endo T."/>
            <person name="Shin-I T."/>
            <person name="Takeda H."/>
            <person name="Morishita S."/>
            <person name="Kohara Y."/>
        </authorList>
    </citation>
    <scope>NUCLEOTIDE SEQUENCE [LARGE SCALE GENOMIC DNA]</scope>
    <source>
        <strain>Hd-rR</strain>
    </source>
</reference>
<dbReference type="InterPro" id="IPR036034">
    <property type="entry name" value="PDZ_sf"/>
</dbReference>
<dbReference type="PANTHER" id="PTHR23116">
    <property type="entry name" value="PDZ DOMAIN CONTAINING WHIRLIN AND HARMONIN-RELATED"/>
    <property type="match status" value="1"/>
</dbReference>
<evidence type="ECO:0000256" key="1">
    <source>
        <dbReference type="ARBA" id="ARBA00004316"/>
    </source>
</evidence>
<proteinExistence type="predicted"/>
<organism evidence="5 6">
    <name type="scientific">Oryzias latipes</name>
    <name type="common">Japanese rice fish</name>
    <name type="synonym">Japanese killifish</name>
    <dbReference type="NCBI Taxonomy" id="8090"/>
    <lineage>
        <taxon>Eukaryota</taxon>
        <taxon>Metazoa</taxon>
        <taxon>Chordata</taxon>
        <taxon>Craniata</taxon>
        <taxon>Vertebrata</taxon>
        <taxon>Euteleostomi</taxon>
        <taxon>Actinopterygii</taxon>
        <taxon>Neopterygii</taxon>
        <taxon>Teleostei</taxon>
        <taxon>Neoteleostei</taxon>
        <taxon>Acanthomorphata</taxon>
        <taxon>Ovalentaria</taxon>
        <taxon>Atherinomorphae</taxon>
        <taxon>Beloniformes</taxon>
        <taxon>Adrianichthyidae</taxon>
        <taxon>Oryziinae</taxon>
        <taxon>Oryzias</taxon>
    </lineage>
</organism>
<dbReference type="SMART" id="SM00228">
    <property type="entry name" value="PDZ"/>
    <property type="match status" value="1"/>
</dbReference>
<dbReference type="GO" id="GO:0042995">
    <property type="term" value="C:cell projection"/>
    <property type="evidence" value="ECO:0007669"/>
    <property type="project" value="UniProtKB-SubCell"/>
</dbReference>
<evidence type="ECO:0000313" key="5">
    <source>
        <dbReference type="Ensembl" id="ENSORLP00015023086.1"/>
    </source>
</evidence>
<reference evidence="5" key="4">
    <citation type="submission" date="2025-09" db="UniProtKB">
        <authorList>
            <consortium name="Ensembl"/>
        </authorList>
    </citation>
    <scope>IDENTIFICATION</scope>
    <source>
        <strain evidence="5">HSOK</strain>
    </source>
</reference>
<evidence type="ECO:0000259" key="4">
    <source>
        <dbReference type="PROSITE" id="PS50106"/>
    </source>
</evidence>
<dbReference type="InterPro" id="IPR001478">
    <property type="entry name" value="PDZ"/>
</dbReference>
<dbReference type="Gene3D" id="2.30.42.10">
    <property type="match status" value="1"/>
</dbReference>
<feature type="domain" description="PDZ" evidence="4">
    <location>
        <begin position="76"/>
        <end position="146"/>
    </location>
</feature>
<reference evidence="5 6" key="2">
    <citation type="submission" date="2017-04" db="EMBL/GenBank/DDBJ databases">
        <title>CpG methylation of centromeres and impact of large insertions on vertebrate speciation.</title>
        <authorList>
            <person name="Ichikawa K."/>
            <person name="Yoshimura J."/>
            <person name="Morishita S."/>
        </authorList>
    </citation>
    <scope>NUCLEOTIDE SEQUENCE</scope>
    <source>
        <strain evidence="5 6">HSOK</strain>
    </source>
</reference>
<evidence type="ECO:0000313" key="6">
    <source>
        <dbReference type="Proteomes" id="UP000265200"/>
    </source>
</evidence>
<name>A0A3P9IT51_ORYLA</name>
<accession>A0A3P9IT51</accession>
<reference evidence="5" key="3">
    <citation type="submission" date="2025-08" db="UniProtKB">
        <authorList>
            <consortium name="Ensembl"/>
        </authorList>
    </citation>
    <scope>IDENTIFICATION</scope>
    <source>
        <strain evidence="5">HSOK</strain>
    </source>
</reference>
<evidence type="ECO:0000256" key="2">
    <source>
        <dbReference type="ARBA" id="ARBA00022737"/>
    </source>
</evidence>
<dbReference type="InterPro" id="IPR051844">
    <property type="entry name" value="USH2_Complex_Protein"/>
</dbReference>
<evidence type="ECO:0000256" key="3">
    <source>
        <dbReference type="ARBA" id="ARBA00023273"/>
    </source>
</evidence>
<keyword evidence="2" id="KW-0677">Repeat</keyword>
<keyword evidence="3" id="KW-0966">Cell projection</keyword>
<dbReference type="Ensembl" id="ENSORLT00015011379.1">
    <property type="protein sequence ID" value="ENSORLP00015023086.1"/>
    <property type="gene ID" value="ENSORLG00015002844.1"/>
</dbReference>
<protein>
    <recommendedName>
        <fullName evidence="4">PDZ domain-containing protein</fullName>
    </recommendedName>
</protein>
<dbReference type="AlphaFoldDB" id="A0A3P9IT51"/>